<comment type="caution">
    <text evidence="2">The sequence shown here is derived from an EMBL/GenBank/DDBJ whole genome shotgun (WGS) entry which is preliminary data.</text>
</comment>
<name>A0A7J7RGB5_PIPKU</name>
<sequence length="163" mass="17433">MRRDGLLLGKQEPGLLPGASCSPRLPTASSAPSGGRPRLFRLFLSEPAHPLVKGLGSLLGLSCGTQRGERIAEGREPGRIRGCQESLVMLPGSWGWSQRPGVEAGNEDELREPPHPVDFGWQVPQEDLAWVFKTAGFSILLGQTVLLPATPQPAGSFTASQFP</sequence>
<protein>
    <submittedName>
        <fullName evidence="2">Uncharacterized protein</fullName>
    </submittedName>
</protein>
<dbReference type="EMBL" id="JACAGB010000075">
    <property type="protein sequence ID" value="KAF6275168.1"/>
    <property type="molecule type" value="Genomic_DNA"/>
</dbReference>
<gene>
    <name evidence="2" type="ORF">mPipKuh1_002765</name>
</gene>
<keyword evidence="3" id="KW-1185">Reference proteome</keyword>
<evidence type="ECO:0000313" key="3">
    <source>
        <dbReference type="Proteomes" id="UP000558488"/>
    </source>
</evidence>
<organism evidence="2 3">
    <name type="scientific">Pipistrellus kuhlii</name>
    <name type="common">Kuhl's pipistrelle</name>
    <dbReference type="NCBI Taxonomy" id="59472"/>
    <lineage>
        <taxon>Eukaryota</taxon>
        <taxon>Metazoa</taxon>
        <taxon>Chordata</taxon>
        <taxon>Craniata</taxon>
        <taxon>Vertebrata</taxon>
        <taxon>Euteleostomi</taxon>
        <taxon>Mammalia</taxon>
        <taxon>Eutheria</taxon>
        <taxon>Laurasiatheria</taxon>
        <taxon>Chiroptera</taxon>
        <taxon>Yangochiroptera</taxon>
        <taxon>Vespertilionidae</taxon>
        <taxon>Pipistrellus</taxon>
    </lineage>
</organism>
<dbReference type="Proteomes" id="UP000558488">
    <property type="component" value="Unassembled WGS sequence"/>
</dbReference>
<feature type="region of interest" description="Disordered" evidence="1">
    <location>
        <begin position="1"/>
        <end position="33"/>
    </location>
</feature>
<evidence type="ECO:0000313" key="2">
    <source>
        <dbReference type="EMBL" id="KAF6275168.1"/>
    </source>
</evidence>
<reference evidence="2 3" key="1">
    <citation type="journal article" date="2020" name="Nature">
        <title>Six reference-quality genomes reveal evolution of bat adaptations.</title>
        <authorList>
            <person name="Jebb D."/>
            <person name="Huang Z."/>
            <person name="Pippel M."/>
            <person name="Hughes G.M."/>
            <person name="Lavrichenko K."/>
            <person name="Devanna P."/>
            <person name="Winkler S."/>
            <person name="Jermiin L.S."/>
            <person name="Skirmuntt E.C."/>
            <person name="Katzourakis A."/>
            <person name="Burkitt-Gray L."/>
            <person name="Ray D.A."/>
            <person name="Sullivan K.A.M."/>
            <person name="Roscito J.G."/>
            <person name="Kirilenko B.M."/>
            <person name="Davalos L.M."/>
            <person name="Corthals A.P."/>
            <person name="Power M.L."/>
            <person name="Jones G."/>
            <person name="Ransome R.D."/>
            <person name="Dechmann D.K.N."/>
            <person name="Locatelli A.G."/>
            <person name="Puechmaille S.J."/>
            <person name="Fedrigo O."/>
            <person name="Jarvis E.D."/>
            <person name="Hiller M."/>
            <person name="Vernes S.C."/>
            <person name="Myers E.W."/>
            <person name="Teeling E.C."/>
        </authorList>
    </citation>
    <scope>NUCLEOTIDE SEQUENCE [LARGE SCALE GENOMIC DNA]</scope>
    <source>
        <strain evidence="2">MPipKuh1</strain>
        <tissue evidence="2">Flight muscle</tissue>
    </source>
</reference>
<evidence type="ECO:0000256" key="1">
    <source>
        <dbReference type="SAM" id="MobiDB-lite"/>
    </source>
</evidence>
<dbReference type="AlphaFoldDB" id="A0A7J7RGB5"/>
<proteinExistence type="predicted"/>
<accession>A0A7J7RGB5</accession>